<dbReference type="Proteomes" id="UP000689195">
    <property type="component" value="Unassembled WGS sequence"/>
</dbReference>
<comment type="caution">
    <text evidence="1">The sequence shown here is derived from an EMBL/GenBank/DDBJ whole genome shotgun (WGS) entry which is preliminary data.</text>
</comment>
<evidence type="ECO:0000313" key="1">
    <source>
        <dbReference type="EMBL" id="CAD8190628.1"/>
    </source>
</evidence>
<sequence>MNFINRFLESRSHQLLLHIFNYLKKSSRVEKVGQSLEKWKINKPEFIALIINSLERSLIQTQNLAVINKNYSQTPITILNEYCNQNCFRIIKIGNKGYLSQQIQNYISLYHRWKYGIYLGFF</sequence>
<evidence type="ECO:0000313" key="2">
    <source>
        <dbReference type="Proteomes" id="UP000689195"/>
    </source>
</evidence>
<accession>A0A8S1WKY9</accession>
<proteinExistence type="predicted"/>
<dbReference type="EMBL" id="CAJJDO010000097">
    <property type="protein sequence ID" value="CAD8190628.1"/>
    <property type="molecule type" value="Genomic_DNA"/>
</dbReference>
<gene>
    <name evidence="1" type="ORF">PPENT_87.1.T0970036</name>
</gene>
<name>A0A8S1WKY9_9CILI</name>
<organism evidence="1 2">
    <name type="scientific">Paramecium pentaurelia</name>
    <dbReference type="NCBI Taxonomy" id="43138"/>
    <lineage>
        <taxon>Eukaryota</taxon>
        <taxon>Sar</taxon>
        <taxon>Alveolata</taxon>
        <taxon>Ciliophora</taxon>
        <taxon>Intramacronucleata</taxon>
        <taxon>Oligohymenophorea</taxon>
        <taxon>Peniculida</taxon>
        <taxon>Parameciidae</taxon>
        <taxon>Paramecium</taxon>
    </lineage>
</organism>
<protein>
    <submittedName>
        <fullName evidence="1">Uncharacterized protein</fullName>
    </submittedName>
</protein>
<keyword evidence="2" id="KW-1185">Reference proteome</keyword>
<dbReference type="AlphaFoldDB" id="A0A8S1WKY9"/>
<reference evidence="1" key="1">
    <citation type="submission" date="2021-01" db="EMBL/GenBank/DDBJ databases">
        <authorList>
            <consortium name="Genoscope - CEA"/>
            <person name="William W."/>
        </authorList>
    </citation>
    <scope>NUCLEOTIDE SEQUENCE</scope>
</reference>